<evidence type="ECO:0000256" key="6">
    <source>
        <dbReference type="ARBA" id="ARBA00023136"/>
    </source>
</evidence>
<keyword evidence="6 7" id="KW-0472">Membrane</keyword>
<dbReference type="PANTHER" id="PTHR33452">
    <property type="entry name" value="OXIDOREDUCTASE CATD-RELATED"/>
    <property type="match status" value="1"/>
</dbReference>
<keyword evidence="3" id="KW-1003">Cell membrane</keyword>
<sequence>MKGQTGEYFQSPIVDGMPWEVNGPLPSDNLWPVGKRQMESFMKLFESLAKYQPQVLGVLRIMTALQFIEHGSQKLFNFPISDQPHALTGLTLTAAILEFAGGILLALGLFTRPVAFLLAGEMAIAYFMAHMPRDFFPINNGGDLAISFCFIFLYLVFAGAGAFALDNRRSA</sequence>
<comment type="similarity">
    <text evidence="2">Belongs to the DoxX family.</text>
</comment>
<comment type="subcellular location">
    <subcellularLocation>
        <location evidence="1">Cell membrane</location>
        <topology evidence="1">Multi-pass membrane protein</topology>
    </subcellularLocation>
</comment>
<evidence type="ECO:0000313" key="8">
    <source>
        <dbReference type="EMBL" id="MBB6412105.1"/>
    </source>
</evidence>
<feature type="transmembrane region" description="Helical" evidence="7">
    <location>
        <begin position="144"/>
        <end position="165"/>
    </location>
</feature>
<feature type="transmembrane region" description="Helical" evidence="7">
    <location>
        <begin position="86"/>
        <end position="107"/>
    </location>
</feature>
<evidence type="ECO:0000256" key="2">
    <source>
        <dbReference type="ARBA" id="ARBA00006679"/>
    </source>
</evidence>
<dbReference type="Proteomes" id="UP000556329">
    <property type="component" value="Unassembled WGS sequence"/>
</dbReference>
<accession>A0A841PUS7</accession>
<evidence type="ECO:0000256" key="4">
    <source>
        <dbReference type="ARBA" id="ARBA00022692"/>
    </source>
</evidence>
<dbReference type="GO" id="GO:0005886">
    <property type="term" value="C:plasma membrane"/>
    <property type="evidence" value="ECO:0007669"/>
    <property type="project" value="UniProtKB-SubCell"/>
</dbReference>
<gene>
    <name evidence="8" type="ORF">HNQ71_004795</name>
</gene>
<protein>
    <submittedName>
        <fullName evidence="8">Putative oxidoreductase</fullName>
    </submittedName>
</protein>
<evidence type="ECO:0000256" key="3">
    <source>
        <dbReference type="ARBA" id="ARBA00022475"/>
    </source>
</evidence>
<organism evidence="8 9">
    <name type="scientific">Mesorhizobium sangaii</name>
    <dbReference type="NCBI Taxonomy" id="505389"/>
    <lineage>
        <taxon>Bacteria</taxon>
        <taxon>Pseudomonadati</taxon>
        <taxon>Pseudomonadota</taxon>
        <taxon>Alphaproteobacteria</taxon>
        <taxon>Hyphomicrobiales</taxon>
        <taxon>Phyllobacteriaceae</taxon>
        <taxon>Mesorhizobium</taxon>
    </lineage>
</organism>
<evidence type="ECO:0000256" key="5">
    <source>
        <dbReference type="ARBA" id="ARBA00022989"/>
    </source>
</evidence>
<keyword evidence="5 7" id="KW-1133">Transmembrane helix</keyword>
<dbReference type="PANTHER" id="PTHR33452:SF4">
    <property type="entry name" value="BLL4328 PROTEIN"/>
    <property type="match status" value="1"/>
</dbReference>
<evidence type="ECO:0000313" key="9">
    <source>
        <dbReference type="Proteomes" id="UP000556329"/>
    </source>
</evidence>
<reference evidence="8 9" key="1">
    <citation type="submission" date="2020-08" db="EMBL/GenBank/DDBJ databases">
        <title>Genomic Encyclopedia of Type Strains, Phase IV (KMG-IV): sequencing the most valuable type-strain genomes for metagenomic binning, comparative biology and taxonomic classification.</title>
        <authorList>
            <person name="Goeker M."/>
        </authorList>
    </citation>
    <scope>NUCLEOTIDE SEQUENCE [LARGE SCALE GENOMIC DNA]</scope>
    <source>
        <strain evidence="8 9">DSM 100039</strain>
    </source>
</reference>
<feature type="transmembrane region" description="Helical" evidence="7">
    <location>
        <begin position="114"/>
        <end position="132"/>
    </location>
</feature>
<dbReference type="InterPro" id="IPR032808">
    <property type="entry name" value="DoxX"/>
</dbReference>
<dbReference type="InterPro" id="IPR051907">
    <property type="entry name" value="DoxX-like_oxidoreductase"/>
</dbReference>
<comment type="caution">
    <text evidence="8">The sequence shown here is derived from an EMBL/GenBank/DDBJ whole genome shotgun (WGS) entry which is preliminary data.</text>
</comment>
<dbReference type="EMBL" id="JACHEF010000005">
    <property type="protein sequence ID" value="MBB6412105.1"/>
    <property type="molecule type" value="Genomic_DNA"/>
</dbReference>
<name>A0A841PUS7_9HYPH</name>
<dbReference type="Pfam" id="PF07681">
    <property type="entry name" value="DoxX"/>
    <property type="match status" value="1"/>
</dbReference>
<dbReference type="AlphaFoldDB" id="A0A841PUS7"/>
<keyword evidence="4 7" id="KW-0812">Transmembrane</keyword>
<evidence type="ECO:0000256" key="1">
    <source>
        <dbReference type="ARBA" id="ARBA00004651"/>
    </source>
</evidence>
<proteinExistence type="inferred from homology"/>
<keyword evidence="9" id="KW-1185">Reference proteome</keyword>
<evidence type="ECO:0000256" key="7">
    <source>
        <dbReference type="SAM" id="Phobius"/>
    </source>
</evidence>